<protein>
    <submittedName>
        <fullName evidence="2">Uncharacterized protein</fullName>
    </submittedName>
</protein>
<proteinExistence type="predicted"/>
<evidence type="ECO:0000256" key="1">
    <source>
        <dbReference type="SAM" id="MobiDB-lite"/>
    </source>
</evidence>
<feature type="region of interest" description="Disordered" evidence="1">
    <location>
        <begin position="46"/>
        <end position="71"/>
    </location>
</feature>
<name>A0ABP0YRW3_9ROSI</name>
<evidence type="ECO:0000313" key="2">
    <source>
        <dbReference type="EMBL" id="CAK9322677.1"/>
    </source>
</evidence>
<reference evidence="2 3" key="1">
    <citation type="submission" date="2024-03" db="EMBL/GenBank/DDBJ databases">
        <authorList>
            <person name="Gkanogiannis A."/>
            <person name="Becerra Lopez-Lavalle L."/>
        </authorList>
    </citation>
    <scope>NUCLEOTIDE SEQUENCE [LARGE SCALE GENOMIC DNA]</scope>
</reference>
<organism evidence="2 3">
    <name type="scientific">Citrullus colocynthis</name>
    <name type="common">colocynth</name>
    <dbReference type="NCBI Taxonomy" id="252529"/>
    <lineage>
        <taxon>Eukaryota</taxon>
        <taxon>Viridiplantae</taxon>
        <taxon>Streptophyta</taxon>
        <taxon>Embryophyta</taxon>
        <taxon>Tracheophyta</taxon>
        <taxon>Spermatophyta</taxon>
        <taxon>Magnoliopsida</taxon>
        <taxon>eudicotyledons</taxon>
        <taxon>Gunneridae</taxon>
        <taxon>Pentapetalae</taxon>
        <taxon>rosids</taxon>
        <taxon>fabids</taxon>
        <taxon>Cucurbitales</taxon>
        <taxon>Cucurbitaceae</taxon>
        <taxon>Benincaseae</taxon>
        <taxon>Citrullus</taxon>
    </lineage>
</organism>
<sequence length="108" mass="12221">MGFDCNNGNGKNGSMQFPREEHQDAIDRFINWIKFWTVILRPDPTAHPSVSGDPQAVSHEQPDVGGSSYSGGFNSSRQQIYKWQVAYEQLVRRLPVLLLRPTNFGGDR</sequence>
<evidence type="ECO:0000313" key="3">
    <source>
        <dbReference type="Proteomes" id="UP001642487"/>
    </source>
</evidence>
<gene>
    <name evidence="2" type="ORF">CITCOLO1_LOCUS14835</name>
</gene>
<keyword evidence="3" id="KW-1185">Reference proteome</keyword>
<accession>A0ABP0YRW3</accession>
<dbReference type="Proteomes" id="UP001642487">
    <property type="component" value="Chromosome 5"/>
</dbReference>
<dbReference type="EMBL" id="OZ021739">
    <property type="protein sequence ID" value="CAK9322677.1"/>
    <property type="molecule type" value="Genomic_DNA"/>
</dbReference>